<keyword evidence="4" id="KW-1185">Reference proteome</keyword>
<feature type="signal peptide" evidence="2">
    <location>
        <begin position="1"/>
        <end position="18"/>
    </location>
</feature>
<dbReference type="RefSeq" id="WP_321396726.1">
    <property type="nucleotide sequence ID" value="NZ_CP139487.1"/>
</dbReference>
<dbReference type="AlphaFoldDB" id="A0AAX4HQU2"/>
<keyword evidence="2" id="KW-0732">Signal</keyword>
<evidence type="ECO:0000313" key="3">
    <source>
        <dbReference type="EMBL" id="WPU65713.1"/>
    </source>
</evidence>
<dbReference type="Proteomes" id="UP001324634">
    <property type="component" value="Chromosome"/>
</dbReference>
<feature type="chain" id="PRO_5043410691" evidence="2">
    <location>
        <begin position="19"/>
        <end position="64"/>
    </location>
</feature>
<protein>
    <submittedName>
        <fullName evidence="3">Uncharacterized protein</fullName>
    </submittedName>
</protein>
<dbReference type="KEGG" id="psti:SOO65_03040"/>
<gene>
    <name evidence="3" type="ORF">SOO65_03040</name>
</gene>
<evidence type="ECO:0000313" key="4">
    <source>
        <dbReference type="Proteomes" id="UP001324634"/>
    </source>
</evidence>
<feature type="region of interest" description="Disordered" evidence="1">
    <location>
        <begin position="20"/>
        <end position="64"/>
    </location>
</feature>
<sequence>MKILIIVSAMLFSSSVLAHWTSPNGVSPKKEEVITKDVRGPSSDQNEKPAPKKHNDKEKSAKGT</sequence>
<feature type="compositionally biased region" description="Basic and acidic residues" evidence="1">
    <location>
        <begin position="28"/>
        <end position="64"/>
    </location>
</feature>
<proteinExistence type="predicted"/>
<dbReference type="EMBL" id="CP139487">
    <property type="protein sequence ID" value="WPU65713.1"/>
    <property type="molecule type" value="Genomic_DNA"/>
</dbReference>
<name>A0AAX4HQU2_9BACT</name>
<reference evidence="3 4" key="1">
    <citation type="submission" date="2023-11" db="EMBL/GenBank/DDBJ databases">
        <title>Peredibacter starrii A3.12.</title>
        <authorList>
            <person name="Mitchell R.J."/>
        </authorList>
    </citation>
    <scope>NUCLEOTIDE SEQUENCE [LARGE SCALE GENOMIC DNA]</scope>
    <source>
        <strain evidence="3 4">A3.12</strain>
    </source>
</reference>
<evidence type="ECO:0000256" key="1">
    <source>
        <dbReference type="SAM" id="MobiDB-lite"/>
    </source>
</evidence>
<accession>A0AAX4HQU2</accession>
<organism evidence="3 4">
    <name type="scientific">Peredibacter starrii</name>
    <dbReference type="NCBI Taxonomy" id="28202"/>
    <lineage>
        <taxon>Bacteria</taxon>
        <taxon>Pseudomonadati</taxon>
        <taxon>Bdellovibrionota</taxon>
        <taxon>Bacteriovoracia</taxon>
        <taxon>Bacteriovoracales</taxon>
        <taxon>Bacteriovoracaceae</taxon>
        <taxon>Peredibacter</taxon>
    </lineage>
</organism>
<evidence type="ECO:0000256" key="2">
    <source>
        <dbReference type="SAM" id="SignalP"/>
    </source>
</evidence>